<proteinExistence type="predicted"/>
<organism evidence="2 3">
    <name type="scientific">Paenibacillus elgii</name>
    <dbReference type="NCBI Taxonomy" id="189691"/>
    <lineage>
        <taxon>Bacteria</taxon>
        <taxon>Bacillati</taxon>
        <taxon>Bacillota</taxon>
        <taxon>Bacilli</taxon>
        <taxon>Bacillales</taxon>
        <taxon>Paenibacillaceae</taxon>
        <taxon>Paenibacillus</taxon>
    </lineage>
</organism>
<comment type="caution">
    <text evidence="2">The sequence shown here is derived from an EMBL/GenBank/DDBJ whole genome shotgun (WGS) entry which is preliminary data.</text>
</comment>
<gene>
    <name evidence="2" type="ORF">AV654_15485</name>
</gene>
<protein>
    <submittedName>
        <fullName evidence="2">Uncharacterized protein</fullName>
    </submittedName>
</protein>
<keyword evidence="1" id="KW-0472">Membrane</keyword>
<evidence type="ECO:0000313" key="3">
    <source>
        <dbReference type="Proteomes" id="UP000076563"/>
    </source>
</evidence>
<name>A0A161S380_9BACL</name>
<sequence>MERKLNLLFGIFGGIMLIFIRLPSVYFYSVLENFQGFISDYIAQFLSRVGLLVVIYFSLLLIMDCLKSEIKRKSSKDEEFTGINKNDCKD</sequence>
<evidence type="ECO:0000256" key="1">
    <source>
        <dbReference type="SAM" id="Phobius"/>
    </source>
</evidence>
<keyword evidence="1" id="KW-0812">Transmembrane</keyword>
<keyword evidence="1" id="KW-1133">Transmembrane helix</keyword>
<reference evidence="3" key="1">
    <citation type="submission" date="2016-01" db="EMBL/GenBank/DDBJ databases">
        <title>Draft genome of Chromobacterium sp. F49.</title>
        <authorList>
            <person name="Hong K.W."/>
        </authorList>
    </citation>
    <scope>NUCLEOTIDE SEQUENCE [LARGE SCALE GENOMIC DNA]</scope>
    <source>
        <strain evidence="3">M63</strain>
    </source>
</reference>
<dbReference type="Proteomes" id="UP000076563">
    <property type="component" value="Unassembled WGS sequence"/>
</dbReference>
<accession>A0A161S380</accession>
<feature type="transmembrane region" description="Helical" evidence="1">
    <location>
        <begin position="41"/>
        <end position="63"/>
    </location>
</feature>
<evidence type="ECO:0000313" key="2">
    <source>
        <dbReference type="EMBL" id="KZE78894.1"/>
    </source>
</evidence>
<dbReference type="EMBL" id="LQRA01000052">
    <property type="protein sequence ID" value="KZE78894.1"/>
    <property type="molecule type" value="Genomic_DNA"/>
</dbReference>
<dbReference type="AlphaFoldDB" id="A0A161S380"/>
<keyword evidence="3" id="KW-1185">Reference proteome</keyword>
<feature type="transmembrane region" description="Helical" evidence="1">
    <location>
        <begin position="7"/>
        <end position="29"/>
    </location>
</feature>